<comment type="caution">
    <text evidence="1">The sequence shown here is derived from an EMBL/GenBank/DDBJ whole genome shotgun (WGS) entry which is preliminary data.</text>
</comment>
<sequence>MSVEDWHKCIDFFASPTFVEQSSKNKANRDKAKYSSMQGSKSFSATRYDETCMLLQSRFSENDEVTSVGLDGVPKGTSTFLDLTAASKAPQGTFHQFSGDPQNNDPRFAMYKAKLRRMQRKIELLKNIIPVVVPEEDENEDKDEGLGDL</sequence>
<keyword evidence="2" id="KW-1185">Reference proteome</keyword>
<proteinExistence type="predicted"/>
<dbReference type="AlphaFoldDB" id="A0ABD1RTI5"/>
<reference evidence="2" key="1">
    <citation type="submission" date="2024-07" db="EMBL/GenBank/DDBJ databases">
        <title>Two chromosome-level genome assemblies of Korean endemic species Abeliophyllum distichum and Forsythia ovata (Oleaceae).</title>
        <authorList>
            <person name="Jang H."/>
        </authorList>
    </citation>
    <scope>NUCLEOTIDE SEQUENCE [LARGE SCALE GENOMIC DNA]</scope>
</reference>
<name>A0ABD1RTI5_9LAMI</name>
<gene>
    <name evidence="1" type="ORF">Adt_27364</name>
</gene>
<organism evidence="1 2">
    <name type="scientific">Abeliophyllum distichum</name>
    <dbReference type="NCBI Taxonomy" id="126358"/>
    <lineage>
        <taxon>Eukaryota</taxon>
        <taxon>Viridiplantae</taxon>
        <taxon>Streptophyta</taxon>
        <taxon>Embryophyta</taxon>
        <taxon>Tracheophyta</taxon>
        <taxon>Spermatophyta</taxon>
        <taxon>Magnoliopsida</taxon>
        <taxon>eudicotyledons</taxon>
        <taxon>Gunneridae</taxon>
        <taxon>Pentapetalae</taxon>
        <taxon>asterids</taxon>
        <taxon>lamiids</taxon>
        <taxon>Lamiales</taxon>
        <taxon>Oleaceae</taxon>
        <taxon>Forsythieae</taxon>
        <taxon>Abeliophyllum</taxon>
    </lineage>
</organism>
<accession>A0ABD1RTI5</accession>
<dbReference type="Proteomes" id="UP001604336">
    <property type="component" value="Unassembled WGS sequence"/>
</dbReference>
<evidence type="ECO:0000313" key="1">
    <source>
        <dbReference type="EMBL" id="KAL2491736.1"/>
    </source>
</evidence>
<evidence type="ECO:0000313" key="2">
    <source>
        <dbReference type="Proteomes" id="UP001604336"/>
    </source>
</evidence>
<protein>
    <submittedName>
        <fullName evidence="1">Uncharacterized protein</fullName>
    </submittedName>
</protein>
<dbReference type="EMBL" id="JBFOLK010000008">
    <property type="protein sequence ID" value="KAL2491736.1"/>
    <property type="molecule type" value="Genomic_DNA"/>
</dbReference>